<keyword evidence="2" id="KW-0812">Transmembrane</keyword>
<comment type="caution">
    <text evidence="3">The sequence shown here is derived from an EMBL/GenBank/DDBJ whole genome shotgun (WGS) entry which is preliminary data.</text>
</comment>
<proteinExistence type="predicted"/>
<keyword evidence="2" id="KW-1133">Transmembrane helix</keyword>
<evidence type="ECO:0000313" key="3">
    <source>
        <dbReference type="EMBL" id="PNX79813.1"/>
    </source>
</evidence>
<reference evidence="3 4" key="1">
    <citation type="journal article" date="2014" name="Am. J. Bot.">
        <title>Genome assembly and annotation for red clover (Trifolium pratense; Fabaceae).</title>
        <authorList>
            <person name="Istvanek J."/>
            <person name="Jaros M."/>
            <person name="Krenek A."/>
            <person name="Repkova J."/>
        </authorList>
    </citation>
    <scope>NUCLEOTIDE SEQUENCE [LARGE SCALE GENOMIC DNA]</scope>
    <source>
        <strain evidence="4">cv. Tatra</strain>
        <tissue evidence="3">Young leaves</tissue>
    </source>
</reference>
<evidence type="ECO:0000313" key="4">
    <source>
        <dbReference type="Proteomes" id="UP000236291"/>
    </source>
</evidence>
<evidence type="ECO:0000256" key="1">
    <source>
        <dbReference type="SAM" id="MobiDB-lite"/>
    </source>
</evidence>
<protein>
    <submittedName>
        <fullName evidence="3">Uncharacterized protein</fullName>
    </submittedName>
</protein>
<feature type="transmembrane region" description="Helical" evidence="2">
    <location>
        <begin position="25"/>
        <end position="43"/>
    </location>
</feature>
<accession>A0A2K3LMR2</accession>
<organism evidence="3 4">
    <name type="scientific">Trifolium pratense</name>
    <name type="common">Red clover</name>
    <dbReference type="NCBI Taxonomy" id="57577"/>
    <lineage>
        <taxon>Eukaryota</taxon>
        <taxon>Viridiplantae</taxon>
        <taxon>Streptophyta</taxon>
        <taxon>Embryophyta</taxon>
        <taxon>Tracheophyta</taxon>
        <taxon>Spermatophyta</taxon>
        <taxon>Magnoliopsida</taxon>
        <taxon>eudicotyledons</taxon>
        <taxon>Gunneridae</taxon>
        <taxon>Pentapetalae</taxon>
        <taxon>rosids</taxon>
        <taxon>fabids</taxon>
        <taxon>Fabales</taxon>
        <taxon>Fabaceae</taxon>
        <taxon>Papilionoideae</taxon>
        <taxon>50 kb inversion clade</taxon>
        <taxon>NPAAA clade</taxon>
        <taxon>Hologalegina</taxon>
        <taxon>IRL clade</taxon>
        <taxon>Trifolieae</taxon>
        <taxon>Trifolium</taxon>
    </lineage>
</organism>
<dbReference type="AlphaFoldDB" id="A0A2K3LMR2"/>
<feature type="region of interest" description="Disordered" evidence="1">
    <location>
        <begin position="80"/>
        <end position="101"/>
    </location>
</feature>
<dbReference type="EMBL" id="ASHM01036683">
    <property type="protein sequence ID" value="PNX79813.1"/>
    <property type="molecule type" value="Genomic_DNA"/>
</dbReference>
<keyword evidence="2" id="KW-0472">Membrane</keyword>
<sequence>MLRNPDDPNQVPGYNYISYVWDSNTVTMMIPPLMCLLLMTYLLPCRRRKLIVSSLDNKKNTEMLRDAMENMCSSELRRTREELSNQSAETNIVTDKLDSTR</sequence>
<name>A0A2K3LMR2_TRIPR</name>
<reference evidence="3 4" key="2">
    <citation type="journal article" date="2017" name="Front. Plant Sci.">
        <title>Gene Classification and Mining of Molecular Markers Useful in Red Clover (Trifolium pratense) Breeding.</title>
        <authorList>
            <person name="Istvanek J."/>
            <person name="Dluhosova J."/>
            <person name="Dluhos P."/>
            <person name="Patkova L."/>
            <person name="Nedelnik J."/>
            <person name="Repkova J."/>
        </authorList>
    </citation>
    <scope>NUCLEOTIDE SEQUENCE [LARGE SCALE GENOMIC DNA]</scope>
    <source>
        <strain evidence="4">cv. Tatra</strain>
        <tissue evidence="3">Young leaves</tissue>
    </source>
</reference>
<dbReference type="Proteomes" id="UP000236291">
    <property type="component" value="Unassembled WGS sequence"/>
</dbReference>
<evidence type="ECO:0000256" key="2">
    <source>
        <dbReference type="SAM" id="Phobius"/>
    </source>
</evidence>
<feature type="compositionally biased region" description="Polar residues" evidence="1">
    <location>
        <begin position="84"/>
        <end position="93"/>
    </location>
</feature>
<gene>
    <name evidence="3" type="ORF">L195_g035802</name>
</gene>